<name>A0A2P2Q2K1_RHIMU</name>
<sequence length="8" mass="988">MQAKREIL</sequence>
<organism evidence="1">
    <name type="scientific">Rhizophora mucronata</name>
    <name type="common">Asiatic mangrove</name>
    <dbReference type="NCBI Taxonomy" id="61149"/>
    <lineage>
        <taxon>Eukaryota</taxon>
        <taxon>Viridiplantae</taxon>
        <taxon>Streptophyta</taxon>
        <taxon>Embryophyta</taxon>
        <taxon>Tracheophyta</taxon>
        <taxon>Spermatophyta</taxon>
        <taxon>Magnoliopsida</taxon>
        <taxon>eudicotyledons</taxon>
        <taxon>Gunneridae</taxon>
        <taxon>Pentapetalae</taxon>
        <taxon>rosids</taxon>
        <taxon>fabids</taxon>
        <taxon>Malpighiales</taxon>
        <taxon>Rhizophoraceae</taxon>
        <taxon>Rhizophora</taxon>
    </lineage>
</organism>
<proteinExistence type="predicted"/>
<protein>
    <submittedName>
        <fullName evidence="1">Uncharacterized protein</fullName>
    </submittedName>
</protein>
<accession>A0A2P2Q2K1</accession>
<dbReference type="EMBL" id="GGEC01080690">
    <property type="protein sequence ID" value="MBX61174.1"/>
    <property type="molecule type" value="Transcribed_RNA"/>
</dbReference>
<evidence type="ECO:0000313" key="1">
    <source>
        <dbReference type="EMBL" id="MBX61174.1"/>
    </source>
</evidence>
<reference evidence="1" key="1">
    <citation type="submission" date="2018-02" db="EMBL/GenBank/DDBJ databases">
        <title>Rhizophora mucronata_Transcriptome.</title>
        <authorList>
            <person name="Meera S.P."/>
            <person name="Sreeshan A."/>
            <person name="Augustine A."/>
        </authorList>
    </citation>
    <scope>NUCLEOTIDE SEQUENCE</scope>
    <source>
        <tissue evidence="1">Leaf</tissue>
    </source>
</reference>